<dbReference type="EMBL" id="JRKL02012727">
    <property type="protein sequence ID" value="KAF3943971.1"/>
    <property type="molecule type" value="Genomic_DNA"/>
</dbReference>
<dbReference type="AlphaFoldDB" id="A0A8J4Q7K4"/>
<name>A0A8J4Q7K4_9ROSI</name>
<accession>A0A8J4Q7K4</accession>
<evidence type="ECO:0000313" key="1">
    <source>
        <dbReference type="EMBL" id="KAF3943971.1"/>
    </source>
</evidence>
<gene>
    <name evidence="1" type="ORF">CMV_029518</name>
</gene>
<organism evidence="1 2">
    <name type="scientific">Castanea mollissima</name>
    <name type="common">Chinese chestnut</name>
    <dbReference type="NCBI Taxonomy" id="60419"/>
    <lineage>
        <taxon>Eukaryota</taxon>
        <taxon>Viridiplantae</taxon>
        <taxon>Streptophyta</taxon>
        <taxon>Embryophyta</taxon>
        <taxon>Tracheophyta</taxon>
        <taxon>Spermatophyta</taxon>
        <taxon>Magnoliopsida</taxon>
        <taxon>eudicotyledons</taxon>
        <taxon>Gunneridae</taxon>
        <taxon>Pentapetalae</taxon>
        <taxon>rosids</taxon>
        <taxon>fabids</taxon>
        <taxon>Fagales</taxon>
        <taxon>Fagaceae</taxon>
        <taxon>Castanea</taxon>
    </lineage>
</organism>
<keyword evidence="2" id="KW-1185">Reference proteome</keyword>
<comment type="caution">
    <text evidence="1">The sequence shown here is derived from an EMBL/GenBank/DDBJ whole genome shotgun (WGS) entry which is preliminary data.</text>
</comment>
<protein>
    <submittedName>
        <fullName evidence="1">Uncharacterized protein</fullName>
    </submittedName>
</protein>
<evidence type="ECO:0000313" key="2">
    <source>
        <dbReference type="Proteomes" id="UP000737018"/>
    </source>
</evidence>
<sequence>MQHLNEVKPRFVVNEVVEQVAYAERIIFNKHINGIAQIKLAKFGSVDMDFVLGVGGYDLERFDSEAQLDPYISLERCMCSSPDPCSFLSLAFKVKRK</sequence>
<proteinExistence type="predicted"/>
<dbReference type="OrthoDB" id="258627at2759"/>
<reference evidence="1" key="1">
    <citation type="submission" date="2020-03" db="EMBL/GenBank/DDBJ databases">
        <title>Castanea mollissima Vanexum genome sequencing.</title>
        <authorList>
            <person name="Staton M."/>
        </authorList>
    </citation>
    <scope>NUCLEOTIDE SEQUENCE</scope>
    <source>
        <tissue evidence="1">Leaf</tissue>
    </source>
</reference>
<dbReference type="Proteomes" id="UP000737018">
    <property type="component" value="Unassembled WGS sequence"/>
</dbReference>